<keyword evidence="3" id="KW-1185">Reference proteome</keyword>
<dbReference type="Gene3D" id="2.40.160.10">
    <property type="entry name" value="Porin"/>
    <property type="match status" value="1"/>
</dbReference>
<evidence type="ECO:0000256" key="1">
    <source>
        <dbReference type="SAM" id="Coils"/>
    </source>
</evidence>
<dbReference type="Pfam" id="PF07396">
    <property type="entry name" value="Porin_O_P"/>
    <property type="match status" value="1"/>
</dbReference>
<name>A0AAW6TZ50_9BACT</name>
<evidence type="ECO:0000313" key="3">
    <source>
        <dbReference type="Proteomes" id="UP001431776"/>
    </source>
</evidence>
<evidence type="ECO:0000313" key="2">
    <source>
        <dbReference type="EMBL" id="MDI6448696.1"/>
    </source>
</evidence>
<keyword evidence="1" id="KW-0175">Coiled coil</keyword>
<organism evidence="2 3">
    <name type="scientific">Anaerobaca lacustris</name>
    <dbReference type="NCBI Taxonomy" id="3044600"/>
    <lineage>
        <taxon>Bacteria</taxon>
        <taxon>Pseudomonadati</taxon>
        <taxon>Planctomycetota</taxon>
        <taxon>Phycisphaerae</taxon>
        <taxon>Sedimentisphaerales</taxon>
        <taxon>Anaerobacaceae</taxon>
        <taxon>Anaerobaca</taxon>
    </lineage>
</organism>
<protein>
    <submittedName>
        <fullName evidence="2">Porin</fullName>
    </submittedName>
</protein>
<feature type="coiled-coil region" evidence="1">
    <location>
        <begin position="31"/>
        <end position="65"/>
    </location>
</feature>
<dbReference type="SUPFAM" id="SSF56935">
    <property type="entry name" value="Porins"/>
    <property type="match status" value="1"/>
</dbReference>
<dbReference type="Proteomes" id="UP001431776">
    <property type="component" value="Unassembled WGS sequence"/>
</dbReference>
<comment type="caution">
    <text evidence="2">The sequence shown here is derived from an EMBL/GenBank/DDBJ whole genome shotgun (WGS) entry which is preliminary data.</text>
</comment>
<dbReference type="InterPro" id="IPR010870">
    <property type="entry name" value="Porin_O/P"/>
</dbReference>
<dbReference type="AlphaFoldDB" id="A0AAW6TZ50"/>
<reference evidence="2" key="1">
    <citation type="submission" date="2023-05" db="EMBL/GenBank/DDBJ databases">
        <title>Anaerotaeda fermentans gen. nov., sp. nov., a novel anaerobic planctomycete of the new family within the order Sedimentisphaerales isolated from Taman Peninsula, Russia.</title>
        <authorList>
            <person name="Khomyakova M.A."/>
            <person name="Merkel A.Y."/>
            <person name="Slobodkin A.I."/>
        </authorList>
    </citation>
    <scope>NUCLEOTIDE SEQUENCE</scope>
    <source>
        <strain evidence="2">M17dextr</strain>
    </source>
</reference>
<dbReference type="InterPro" id="IPR023614">
    <property type="entry name" value="Porin_dom_sf"/>
</dbReference>
<dbReference type="EMBL" id="JASCXX010000006">
    <property type="protein sequence ID" value="MDI6448696.1"/>
    <property type="molecule type" value="Genomic_DNA"/>
</dbReference>
<sequence length="455" mass="50990">MGMGTWSICGSIAGGLLLTFGWATVCGADELGDLKQQLEDQKTRSAELEDRINQLEARQKLKERAMGEEIAALKDSHVEKSPTDLQAYWRDGLRFKTADDMFQLRIGGRMMFDWLWISEDDDIKAAIGDQEDGVGFRRVRFYMAGSIYENVDYMLQLDFAGGATALRDAYIGLTDFPVGKLRMGQFKEPFSLEELTSSNYMTFVERALPNTFSPSRNVGFMLHDAALENRMTWAAGLFRDTDDTGLAIDDGGYNLTGRITGLPWYNNKGESLIHLGAAYSHRNPDETLRYRARPETPLTDRFVDTGAIPTDRANLLGLEAAWLAGPLSIQGEYIRANVDRSGASDVDFSAYYAQASYLLTGERRSYSTSSGTFGLVRPKKNFRFGGGPGAWELKARYSGIDLNHKDIRGGELDNFSAGVNWYLNPNMRIMWDYIRADLDDVGQADVLLMRLHAFF</sequence>
<dbReference type="RefSeq" id="WP_349244106.1">
    <property type="nucleotide sequence ID" value="NZ_JASCXX010000006.1"/>
</dbReference>
<gene>
    <name evidence="2" type="ORF">QJ522_06540</name>
</gene>
<proteinExistence type="predicted"/>
<accession>A0AAW6TZ50</accession>